<feature type="binding site" evidence="10">
    <location>
        <position position="58"/>
    </location>
    <ligand>
        <name>ATP</name>
        <dbReference type="ChEBI" id="CHEBI:30616"/>
    </ligand>
</feature>
<comment type="catalytic activity">
    <reaction evidence="8">
        <text>L-threonyl-[protein] + ATP = O-phospho-L-threonyl-[protein] + ADP + H(+)</text>
        <dbReference type="Rhea" id="RHEA:46608"/>
        <dbReference type="Rhea" id="RHEA-COMP:11060"/>
        <dbReference type="Rhea" id="RHEA-COMP:11605"/>
        <dbReference type="ChEBI" id="CHEBI:15378"/>
        <dbReference type="ChEBI" id="CHEBI:30013"/>
        <dbReference type="ChEBI" id="CHEBI:30616"/>
        <dbReference type="ChEBI" id="CHEBI:61977"/>
        <dbReference type="ChEBI" id="CHEBI:456216"/>
        <dbReference type="EC" id="2.7.11.1"/>
    </reaction>
</comment>
<feature type="compositionally biased region" description="Polar residues" evidence="11">
    <location>
        <begin position="521"/>
        <end position="532"/>
    </location>
</feature>
<evidence type="ECO:0000256" key="6">
    <source>
        <dbReference type="ARBA" id="ARBA00022777"/>
    </source>
</evidence>
<evidence type="ECO:0000313" key="14">
    <source>
        <dbReference type="Proteomes" id="UP000629468"/>
    </source>
</evidence>
<dbReference type="InterPro" id="IPR008271">
    <property type="entry name" value="Ser/Thr_kinase_AS"/>
</dbReference>
<dbReference type="Gene3D" id="1.10.510.10">
    <property type="entry name" value="Transferase(Phosphotransferase) domain 1"/>
    <property type="match status" value="1"/>
</dbReference>
<feature type="compositionally biased region" description="Low complexity" evidence="11">
    <location>
        <begin position="389"/>
        <end position="399"/>
    </location>
</feature>
<protein>
    <recommendedName>
        <fullName evidence="2">non-specific serine/threonine protein kinase</fullName>
        <ecNumber evidence="2">2.7.11.1</ecNumber>
    </recommendedName>
</protein>
<dbReference type="GO" id="GO:0004674">
    <property type="term" value="F:protein serine/threonine kinase activity"/>
    <property type="evidence" value="ECO:0007669"/>
    <property type="project" value="UniProtKB-KW"/>
</dbReference>
<dbReference type="GO" id="GO:0005524">
    <property type="term" value="F:ATP binding"/>
    <property type="evidence" value="ECO:0007669"/>
    <property type="project" value="UniProtKB-UniRule"/>
</dbReference>
<dbReference type="InterPro" id="IPR050660">
    <property type="entry name" value="NEK_Ser/Thr_kinase"/>
</dbReference>
<dbReference type="InterPro" id="IPR000719">
    <property type="entry name" value="Prot_kinase_dom"/>
</dbReference>
<evidence type="ECO:0000256" key="7">
    <source>
        <dbReference type="ARBA" id="ARBA00022840"/>
    </source>
</evidence>
<evidence type="ECO:0000256" key="3">
    <source>
        <dbReference type="ARBA" id="ARBA00022527"/>
    </source>
</evidence>
<name>A0A8H7C687_AGABI</name>
<keyword evidence="3" id="KW-0723">Serine/threonine-protein kinase</keyword>
<keyword evidence="4" id="KW-0808">Transferase</keyword>
<comment type="caution">
    <text evidence="13">The sequence shown here is derived from an EMBL/GenBank/DDBJ whole genome shotgun (WGS) entry which is preliminary data.</text>
</comment>
<dbReference type="SMART" id="SM00220">
    <property type="entry name" value="S_TKc"/>
    <property type="match status" value="1"/>
</dbReference>
<dbReference type="PANTHER" id="PTHR43671:SF98">
    <property type="entry name" value="SERINE_THREONINE-PROTEIN KINASE NEK11"/>
    <property type="match status" value="1"/>
</dbReference>
<dbReference type="EC" id="2.7.11.1" evidence="2"/>
<evidence type="ECO:0000256" key="8">
    <source>
        <dbReference type="ARBA" id="ARBA00047899"/>
    </source>
</evidence>
<sequence>MSSKCNFQLSPVHPPIGTFIDEGSLQLVEVLGIGGYGVVYRAVEARPTSMAPKSYAVKCLVAPPVQNPRSRQVHIREITLHQLASRHPGVVTLHRVVECLNLTYIIMDYAPDHDLFTQILHSCRYLGDDSLIKHVFLQLLDAVEYCHSLGIYHRDLKPENILCYDDGLRIAITDFGLATTEKMSDEFRTGSVFHMSPECQGSGFGHQGSYSPMHNDIWSLGIILLNLATGRNPWKSATADDPTFQAYLRGPNTFLPSVLPISSEVNKILVGMLDIDYRRRTPLRDVRRAIRDVTSFYSEGVIFEGSMARCSWESGMDIDSDSSEESDPLPRSPSPVPEAAVSRWSTDTTSDIVFAHPGKKPCIQESTFDYTNGSSCGATWAYESTISSSASSTSSSKSKPGLENSDMFDGSRTPSEASIQSPVSSFPATPNNGEIAFGSKTALLHRKPLTINTNIPQPRFYDRDASVNSFSEDSAIMQTAIEYDPYSSMYYLTSAISESKVIALPASAVTATAVAEDKEMTSPSTWLASQDVSSPSSYSRSSSRTSSSPSIMSPRPVLPRHFRTGVLSPSVFLRSNSPSPEPNWLQLRARQVPAVTHNYSPEQSSPTCSSPNPQRISLPRISTTNLNSPTKEQAVQERPQPNPNPMVSLGSNSFLAHPHQPGCKLEPHTNGQDLLRPKSLLSMIPSPIAQSPALKMPPSLAQGSHWGVLLSSPLGKLFRLPIPRRAISPVDRSLRVIRRLLRRLMPKKPREKFQVQHEEKRNSAVIRIGLERGMEVVDFGIGKPNLMDRRTSRLELPPPFLE</sequence>
<feature type="region of interest" description="Disordered" evidence="11">
    <location>
        <begin position="519"/>
        <end position="557"/>
    </location>
</feature>
<evidence type="ECO:0000256" key="10">
    <source>
        <dbReference type="PROSITE-ProRule" id="PRU10141"/>
    </source>
</evidence>
<keyword evidence="6" id="KW-0418">Kinase</keyword>
<gene>
    <name evidence="13" type="ORF">Agabi119p4_8001</name>
</gene>
<keyword evidence="5 10" id="KW-0547">Nucleotide-binding</keyword>
<dbReference type="PROSITE" id="PS50011">
    <property type="entry name" value="PROTEIN_KINASE_DOM"/>
    <property type="match status" value="1"/>
</dbReference>
<feature type="compositionally biased region" description="Acidic residues" evidence="11">
    <location>
        <begin position="316"/>
        <end position="327"/>
    </location>
</feature>
<dbReference type="Pfam" id="PF00069">
    <property type="entry name" value="Pkinase"/>
    <property type="match status" value="1"/>
</dbReference>
<dbReference type="PROSITE" id="PS00107">
    <property type="entry name" value="PROTEIN_KINASE_ATP"/>
    <property type="match status" value="1"/>
</dbReference>
<feature type="region of interest" description="Disordered" evidence="11">
    <location>
        <begin position="389"/>
        <end position="431"/>
    </location>
</feature>
<keyword evidence="7 10" id="KW-0067">ATP-binding</keyword>
<feature type="compositionally biased region" description="Polar residues" evidence="11">
    <location>
        <begin position="412"/>
        <end position="431"/>
    </location>
</feature>
<comment type="similarity">
    <text evidence="1">Belongs to the protein kinase superfamily. NEK Ser/Thr protein kinase family. NIMA subfamily.</text>
</comment>
<dbReference type="SUPFAM" id="SSF56112">
    <property type="entry name" value="Protein kinase-like (PK-like)"/>
    <property type="match status" value="1"/>
</dbReference>
<dbReference type="Proteomes" id="UP000629468">
    <property type="component" value="Unassembled WGS sequence"/>
</dbReference>
<dbReference type="PROSITE" id="PS00108">
    <property type="entry name" value="PROTEIN_KINASE_ST"/>
    <property type="match status" value="1"/>
</dbReference>
<evidence type="ECO:0000256" key="5">
    <source>
        <dbReference type="ARBA" id="ARBA00022741"/>
    </source>
</evidence>
<dbReference type="InterPro" id="IPR011009">
    <property type="entry name" value="Kinase-like_dom_sf"/>
</dbReference>
<evidence type="ECO:0000256" key="4">
    <source>
        <dbReference type="ARBA" id="ARBA00022679"/>
    </source>
</evidence>
<proteinExistence type="inferred from homology"/>
<feature type="domain" description="Protein kinase" evidence="12">
    <location>
        <begin position="25"/>
        <end position="297"/>
    </location>
</feature>
<reference evidence="13 14" key="1">
    <citation type="journal article" name="Sci. Rep.">
        <title>Telomere-to-telomere assembled and centromere annotated genomes of the two main subspecies of the button mushroom Agaricus bisporus reveal especially polymorphic chromosome ends.</title>
        <authorList>
            <person name="Sonnenberg A.S.M."/>
            <person name="Sedaghat-Telgerd N."/>
            <person name="Lavrijssen B."/>
            <person name="Ohm R.A."/>
            <person name="Hendrickx P.M."/>
            <person name="Scholtmeijer K."/>
            <person name="Baars J.J.P."/>
            <person name="van Peer A."/>
        </authorList>
    </citation>
    <scope>NUCLEOTIDE SEQUENCE [LARGE SCALE GENOMIC DNA]</scope>
    <source>
        <strain evidence="13 14">H119_p4</strain>
    </source>
</reference>
<feature type="region of interest" description="Disordered" evidence="11">
    <location>
        <begin position="598"/>
        <end position="648"/>
    </location>
</feature>
<dbReference type="EMBL" id="JABXXO010000011">
    <property type="protein sequence ID" value="KAF7763464.1"/>
    <property type="molecule type" value="Genomic_DNA"/>
</dbReference>
<evidence type="ECO:0000256" key="11">
    <source>
        <dbReference type="SAM" id="MobiDB-lite"/>
    </source>
</evidence>
<feature type="region of interest" description="Disordered" evidence="11">
    <location>
        <begin position="314"/>
        <end position="342"/>
    </location>
</feature>
<organism evidence="13 14">
    <name type="scientific">Agaricus bisporus var. burnettii</name>
    <dbReference type="NCBI Taxonomy" id="192524"/>
    <lineage>
        <taxon>Eukaryota</taxon>
        <taxon>Fungi</taxon>
        <taxon>Dikarya</taxon>
        <taxon>Basidiomycota</taxon>
        <taxon>Agaricomycotina</taxon>
        <taxon>Agaricomycetes</taxon>
        <taxon>Agaricomycetidae</taxon>
        <taxon>Agaricales</taxon>
        <taxon>Agaricineae</taxon>
        <taxon>Agaricaceae</taxon>
        <taxon>Agaricus</taxon>
    </lineage>
</organism>
<evidence type="ECO:0000313" key="13">
    <source>
        <dbReference type="EMBL" id="KAF7763464.1"/>
    </source>
</evidence>
<dbReference type="InterPro" id="IPR017441">
    <property type="entry name" value="Protein_kinase_ATP_BS"/>
</dbReference>
<dbReference type="GO" id="GO:0005634">
    <property type="term" value="C:nucleus"/>
    <property type="evidence" value="ECO:0007669"/>
    <property type="project" value="TreeGrafter"/>
</dbReference>
<feature type="compositionally biased region" description="Polar residues" evidence="11">
    <location>
        <begin position="598"/>
        <end position="633"/>
    </location>
</feature>
<dbReference type="PANTHER" id="PTHR43671">
    <property type="entry name" value="SERINE/THREONINE-PROTEIN KINASE NEK"/>
    <property type="match status" value="1"/>
</dbReference>
<evidence type="ECO:0000256" key="1">
    <source>
        <dbReference type="ARBA" id="ARBA00010886"/>
    </source>
</evidence>
<comment type="catalytic activity">
    <reaction evidence="9">
        <text>L-seryl-[protein] + ATP = O-phospho-L-seryl-[protein] + ADP + H(+)</text>
        <dbReference type="Rhea" id="RHEA:17989"/>
        <dbReference type="Rhea" id="RHEA-COMP:9863"/>
        <dbReference type="Rhea" id="RHEA-COMP:11604"/>
        <dbReference type="ChEBI" id="CHEBI:15378"/>
        <dbReference type="ChEBI" id="CHEBI:29999"/>
        <dbReference type="ChEBI" id="CHEBI:30616"/>
        <dbReference type="ChEBI" id="CHEBI:83421"/>
        <dbReference type="ChEBI" id="CHEBI:456216"/>
        <dbReference type="EC" id="2.7.11.1"/>
    </reaction>
</comment>
<accession>A0A8H7C687</accession>
<evidence type="ECO:0000256" key="2">
    <source>
        <dbReference type="ARBA" id="ARBA00012513"/>
    </source>
</evidence>
<feature type="compositionally biased region" description="Low complexity" evidence="11">
    <location>
        <begin position="533"/>
        <end position="555"/>
    </location>
</feature>
<evidence type="ECO:0000256" key="9">
    <source>
        <dbReference type="ARBA" id="ARBA00048679"/>
    </source>
</evidence>
<dbReference type="AlphaFoldDB" id="A0A8H7C687"/>
<evidence type="ECO:0000259" key="12">
    <source>
        <dbReference type="PROSITE" id="PS50011"/>
    </source>
</evidence>